<dbReference type="GO" id="GO:0046872">
    <property type="term" value="F:metal ion binding"/>
    <property type="evidence" value="ECO:0007669"/>
    <property type="project" value="UniProtKB-KW"/>
</dbReference>
<dbReference type="InterPro" id="IPR058240">
    <property type="entry name" value="rSAM_sf"/>
</dbReference>
<dbReference type="InterPro" id="IPR007197">
    <property type="entry name" value="rSAM"/>
</dbReference>
<accession>A0A327JNZ1</accession>
<keyword evidence="6" id="KW-0408">Iron</keyword>
<comment type="cofactor">
    <cofactor evidence="1">
        <name>[4Fe-4S] cluster</name>
        <dbReference type="ChEBI" id="CHEBI:49883"/>
    </cofactor>
</comment>
<evidence type="ECO:0000256" key="7">
    <source>
        <dbReference type="ARBA" id="ARBA00023014"/>
    </source>
</evidence>
<dbReference type="PANTHER" id="PTHR30352:SF5">
    <property type="entry name" value="PYRUVATE FORMATE-LYASE 1-ACTIVATING ENZYME"/>
    <property type="match status" value="1"/>
</dbReference>
<dbReference type="Gene3D" id="3.20.20.70">
    <property type="entry name" value="Aldolase class I"/>
    <property type="match status" value="1"/>
</dbReference>
<dbReference type="InterPro" id="IPR027596">
    <property type="entry name" value="AmmeMemoSam_rS"/>
</dbReference>
<dbReference type="SFLD" id="SFLDS00029">
    <property type="entry name" value="Radical_SAM"/>
    <property type="match status" value="1"/>
</dbReference>
<dbReference type="EMBL" id="NPEV01000055">
    <property type="protein sequence ID" value="RAI25128.1"/>
    <property type="molecule type" value="Genomic_DNA"/>
</dbReference>
<dbReference type="AlphaFoldDB" id="A0A327JNZ1"/>
<protein>
    <submittedName>
        <fullName evidence="9">AmmeMemoRadiSam system radical SAM enzyme</fullName>
    </submittedName>
</protein>
<keyword evidence="10" id="KW-1185">Reference proteome</keyword>
<evidence type="ECO:0000256" key="6">
    <source>
        <dbReference type="ARBA" id="ARBA00023004"/>
    </source>
</evidence>
<name>A0A327JNZ1_9HYPH</name>
<keyword evidence="3" id="KW-0313">Glucose metabolism</keyword>
<dbReference type="GO" id="GO:0051539">
    <property type="term" value="F:4 iron, 4 sulfur cluster binding"/>
    <property type="evidence" value="ECO:0007669"/>
    <property type="project" value="UniProtKB-KW"/>
</dbReference>
<reference evidence="9 10" key="1">
    <citation type="submission" date="2017-07" db="EMBL/GenBank/DDBJ databases">
        <title>Draft Genome Sequences of Select Purple Nonsulfur Bacteria.</title>
        <authorList>
            <person name="Lasarre B."/>
            <person name="Mckinlay J.B."/>
        </authorList>
    </citation>
    <scope>NUCLEOTIDE SEQUENCE [LARGE SCALE GENOMIC DNA]</scope>
    <source>
        <strain evidence="9 10">DSM 11290</strain>
    </source>
</reference>
<evidence type="ECO:0000313" key="10">
    <source>
        <dbReference type="Proteomes" id="UP000249299"/>
    </source>
</evidence>
<dbReference type="InterPro" id="IPR013785">
    <property type="entry name" value="Aldolase_TIM"/>
</dbReference>
<evidence type="ECO:0000256" key="5">
    <source>
        <dbReference type="ARBA" id="ARBA00022723"/>
    </source>
</evidence>
<evidence type="ECO:0000256" key="4">
    <source>
        <dbReference type="ARBA" id="ARBA00022691"/>
    </source>
</evidence>
<keyword evidence="5" id="KW-0479">Metal-binding</keyword>
<feature type="domain" description="Radical SAM core" evidence="8">
    <location>
        <begin position="95"/>
        <end position="310"/>
    </location>
</feature>
<dbReference type="OrthoDB" id="9812439at2"/>
<keyword evidence="2" id="KW-0004">4Fe-4S</keyword>
<evidence type="ECO:0000313" key="9">
    <source>
        <dbReference type="EMBL" id="RAI25128.1"/>
    </source>
</evidence>
<dbReference type="RefSeq" id="WP_111436064.1">
    <property type="nucleotide sequence ID" value="NZ_JACIGG010000007.1"/>
</dbReference>
<dbReference type="InterPro" id="IPR034457">
    <property type="entry name" value="Organic_radical-activating"/>
</dbReference>
<sequence>MATIQLDDERAARRLSETARAALGDPDSIVPTQFWRMLDDGRVQCEMCPRYCKLKEGGRGLCFVRARLDDQIVLTTYGRSSGFCVDPVEKKPLNHFLPGSAILSLGTAGCSLACNFCQNHDISRSREMDILQDRASPETVARAAAELGCRSVAFTYNDPTIFHEYAADIAEACHERGIRTVAVTAGYLTDWSRPAFFAGIDAANVDLKGFTDDFYKSVTKAALGPVLDTLVYLKAETDVWVEVTNLLIPGLNDMDREIDEMTTWFVEHLGPDTPLHFSAFRPDYRMRDRPPTRHDRLIRAYGIAKRNGIRHVYLGNVLDGARQSTYCHGCGEEVIGRTGYTIGRWHLDDAGHCLSCGTELSGIFDGPAGSWGARRQPVDLSAYAE</sequence>
<dbReference type="Pfam" id="PF04055">
    <property type="entry name" value="Radical_SAM"/>
    <property type="match status" value="1"/>
</dbReference>
<comment type="caution">
    <text evidence="9">The sequence shown here is derived from an EMBL/GenBank/DDBJ whole genome shotgun (WGS) entry which is preliminary data.</text>
</comment>
<gene>
    <name evidence="9" type="primary">amrS</name>
    <name evidence="9" type="ORF">CH339_19510</name>
</gene>
<evidence type="ECO:0000256" key="3">
    <source>
        <dbReference type="ARBA" id="ARBA00022526"/>
    </source>
</evidence>
<dbReference type="CDD" id="cd01335">
    <property type="entry name" value="Radical_SAM"/>
    <property type="match status" value="1"/>
</dbReference>
<dbReference type="PROSITE" id="PS51918">
    <property type="entry name" value="RADICAL_SAM"/>
    <property type="match status" value="1"/>
</dbReference>
<dbReference type="SFLD" id="SFLDG01101">
    <property type="entry name" value="Uncharacterised_Radical_SAM_Su"/>
    <property type="match status" value="1"/>
</dbReference>
<dbReference type="Proteomes" id="UP000249299">
    <property type="component" value="Unassembled WGS sequence"/>
</dbReference>
<dbReference type="GO" id="GO:0003824">
    <property type="term" value="F:catalytic activity"/>
    <property type="evidence" value="ECO:0007669"/>
    <property type="project" value="InterPro"/>
</dbReference>
<dbReference type="GO" id="GO:0006006">
    <property type="term" value="P:glucose metabolic process"/>
    <property type="evidence" value="ECO:0007669"/>
    <property type="project" value="UniProtKB-KW"/>
</dbReference>
<evidence type="ECO:0000259" key="8">
    <source>
        <dbReference type="PROSITE" id="PS51918"/>
    </source>
</evidence>
<dbReference type="SUPFAM" id="SSF102114">
    <property type="entry name" value="Radical SAM enzymes"/>
    <property type="match status" value="1"/>
</dbReference>
<evidence type="ECO:0000256" key="2">
    <source>
        <dbReference type="ARBA" id="ARBA00022485"/>
    </source>
</evidence>
<dbReference type="NCBIfam" id="TIGR04337">
    <property type="entry name" value="AmmeMemoSam_rS"/>
    <property type="match status" value="1"/>
</dbReference>
<dbReference type="PANTHER" id="PTHR30352">
    <property type="entry name" value="PYRUVATE FORMATE-LYASE-ACTIVATING ENZYME"/>
    <property type="match status" value="1"/>
</dbReference>
<keyword evidence="7" id="KW-0411">Iron-sulfur</keyword>
<organism evidence="9 10">
    <name type="scientific">Rhodobium orientis</name>
    <dbReference type="NCBI Taxonomy" id="34017"/>
    <lineage>
        <taxon>Bacteria</taxon>
        <taxon>Pseudomonadati</taxon>
        <taxon>Pseudomonadota</taxon>
        <taxon>Alphaproteobacteria</taxon>
        <taxon>Hyphomicrobiales</taxon>
        <taxon>Rhodobiaceae</taxon>
        <taxon>Rhodobium</taxon>
    </lineage>
</organism>
<evidence type="ECO:0000256" key="1">
    <source>
        <dbReference type="ARBA" id="ARBA00001966"/>
    </source>
</evidence>
<proteinExistence type="predicted"/>
<keyword evidence="4" id="KW-0949">S-adenosyl-L-methionine</keyword>
<keyword evidence="3" id="KW-0119">Carbohydrate metabolism</keyword>